<dbReference type="Proteomes" id="UP000591131">
    <property type="component" value="Unassembled WGS sequence"/>
</dbReference>
<evidence type="ECO:0000313" key="5">
    <source>
        <dbReference type="Proteomes" id="UP000591131"/>
    </source>
</evidence>
<keyword evidence="5" id="KW-1185">Reference proteome</keyword>
<keyword evidence="1" id="KW-0175">Coiled coil</keyword>
<evidence type="ECO:0000256" key="1">
    <source>
        <dbReference type="SAM" id="Coils"/>
    </source>
</evidence>
<dbReference type="OrthoDB" id="439320at2759"/>
<feature type="region of interest" description="Disordered" evidence="2">
    <location>
        <begin position="571"/>
        <end position="603"/>
    </location>
</feature>
<feature type="signal peptide" evidence="3">
    <location>
        <begin position="1"/>
        <end position="19"/>
    </location>
</feature>
<comment type="caution">
    <text evidence="4">The sequence shown here is derived from an EMBL/GenBank/DDBJ whole genome shotgun (WGS) entry which is preliminary data.</text>
</comment>
<protein>
    <submittedName>
        <fullName evidence="4">Uncharacterized protein</fullName>
    </submittedName>
</protein>
<organism evidence="4 5">
    <name type="scientific">Perkinsus chesapeaki</name>
    <name type="common">Clam parasite</name>
    <name type="synonym">Perkinsus andrewsi</name>
    <dbReference type="NCBI Taxonomy" id="330153"/>
    <lineage>
        <taxon>Eukaryota</taxon>
        <taxon>Sar</taxon>
        <taxon>Alveolata</taxon>
        <taxon>Perkinsozoa</taxon>
        <taxon>Perkinsea</taxon>
        <taxon>Perkinsida</taxon>
        <taxon>Perkinsidae</taxon>
        <taxon>Perkinsus</taxon>
    </lineage>
</organism>
<feature type="chain" id="PRO_5029903096" evidence="3">
    <location>
        <begin position="20"/>
        <end position="1304"/>
    </location>
</feature>
<gene>
    <name evidence="4" type="ORF">FOL47_002242</name>
</gene>
<proteinExistence type="predicted"/>
<evidence type="ECO:0000313" key="4">
    <source>
        <dbReference type="EMBL" id="KAF4677314.1"/>
    </source>
</evidence>
<sequence>MLKCLLWGVLASFLSNASALKAPENITKEYAFGLIPLVEVPEKMTNFIFLAPKNCTDNSPDCLPHRKNKLNRMYNQMLYLLDKSYEAQRRVDAAKETLTSKNMLSDEAKAQMVSNLVEGINMLQHSTSSQLKRSGRTLADAEQRMASQIKSARDWFTERSIGARDAFAANLQRIMHHVFDSDVKMLANIHKVIAESTKEITRAQEQFPVRATREVQFSRGAADLVLERTRNALARLEALRTLLKAIQEHAAKRRDDSFLSLSDSITRQNTGAVAALAILRRKKGNKAMRGIRGKAATLVKESRMLDKQFSEAVVGQRRFKRRMRKLARVYDVVMRNEVQSLAQDIVGLASSLEHVTVEGKKAISAISLKRMASVTEQSSIADTVQRSVLRQTGLLDSAEKDLARTSDGVGGQLSREVANEIHRAITEADALEGATTTMEKHTEDEARLLKRQAWGATSLARQRIREEKEQSQQSGDAINTLLANSRGDMRQELQRRADIFERRIASMQTSKEGAIDTSRRGMAMANSAREKAITETSNTLEAQLSRLGRDVGLLLGDEAASVKKKVDAVRMEEGSQESARSQDMKHLKSTLAKGATATTEQKASFKRLSEARKKFSQEIDGSSAEEAARIRSINDGLGPTIALLKSSRQKSEAAYQKEVHQASEEVTEGTMKTIKEIVRNATRPLRADLEALLRERQDDGTKTVLLDREVSKVIRDVKLVEAENLKHLTKLQGRIRSFLSSERMTENAMAAEHKADHGRLIEVKRQAVTAKIISAVAELSGSLNALLSVINKKIRETEEANTSEENRQEDSQATIKALKDKLDTMDDSVELGVGEMMSRLNPMRGEDEIRQEKDLLRSKEAMIAEQMSASSREMEESVSESEKTVRKQNSGLRRLLEAFTNAMEDILRQMARSIDDHRSTKSEVPQDNIIAQKVLAELNSTEGSFKAKLTLFQKDYSAVVQRLAQALEDINAALRNTQQWANITVSSAQKELEGFAEDRESEIEKMSTELENDMMNRKSAMDSIAQNHTEEVNVLRSKASARIATAEVDLEKLGRDISEHLSAVEVNFRNNAAKIAGVQSNAREIAEDVLREAEEERSSWNSTISRLNESQWMSKADNGKLIDEILKTLYSVELPVWEGVESEVTDTIQELSKFAHANITASRRNTGFESTEFGEKLADIQRRLRRHLSDTRPLRQQMKRDVHELNKEFDITNKNLSALSRLAFEDIDDVEGKMYAMQSSLNHQLQQAHTCRASELEHVTVEGNKAMSALSLKEIALVTELSTCVYTGQCSVLRATVRVEENSM</sequence>
<dbReference type="EMBL" id="JAAPAO010000016">
    <property type="protein sequence ID" value="KAF4677314.1"/>
    <property type="molecule type" value="Genomic_DNA"/>
</dbReference>
<evidence type="ECO:0000256" key="2">
    <source>
        <dbReference type="SAM" id="MobiDB-lite"/>
    </source>
</evidence>
<feature type="coiled-coil region" evidence="1">
    <location>
        <begin position="787"/>
        <end position="821"/>
    </location>
</feature>
<feature type="region of interest" description="Disordered" evidence="2">
    <location>
        <begin position="866"/>
        <end position="886"/>
    </location>
</feature>
<keyword evidence="3" id="KW-0732">Signal</keyword>
<accession>A0A7J6N124</accession>
<feature type="coiled-coil region" evidence="1">
    <location>
        <begin position="1083"/>
        <end position="1110"/>
    </location>
</feature>
<evidence type="ECO:0000256" key="3">
    <source>
        <dbReference type="SAM" id="SignalP"/>
    </source>
</evidence>
<feature type="compositionally biased region" description="Basic and acidic residues" evidence="2">
    <location>
        <begin position="872"/>
        <end position="885"/>
    </location>
</feature>
<reference evidence="4 5" key="1">
    <citation type="submission" date="2020-04" db="EMBL/GenBank/DDBJ databases">
        <title>Perkinsus chesapeaki whole genome sequence.</title>
        <authorList>
            <person name="Bogema D.R."/>
        </authorList>
    </citation>
    <scope>NUCLEOTIDE SEQUENCE [LARGE SCALE GENOMIC DNA]</scope>
    <source>
        <strain evidence="4">ATCC PRA-425</strain>
    </source>
</reference>
<name>A0A7J6N124_PERCH</name>